<dbReference type="EMBL" id="QGKL01000042">
    <property type="protein sequence ID" value="PWQ93550.1"/>
    <property type="molecule type" value="Genomic_DNA"/>
</dbReference>
<dbReference type="OrthoDB" id="7066838at2"/>
<protein>
    <recommendedName>
        <fullName evidence="4">Phosphatidate cytidylyltransferase</fullName>
    </recommendedName>
</protein>
<keyword evidence="1" id="KW-0812">Transmembrane</keyword>
<feature type="transmembrane region" description="Helical" evidence="1">
    <location>
        <begin position="126"/>
        <end position="152"/>
    </location>
</feature>
<reference evidence="2 3" key="1">
    <citation type="submission" date="2018-05" db="EMBL/GenBank/DDBJ databases">
        <title>Leucothrix arctica sp. nov., isolated from Arctic seawater.</title>
        <authorList>
            <person name="Choi A."/>
            <person name="Baek K."/>
        </authorList>
    </citation>
    <scope>NUCLEOTIDE SEQUENCE [LARGE SCALE GENOMIC DNA]</scope>
    <source>
        <strain evidence="2 3">IMCC9719</strain>
    </source>
</reference>
<evidence type="ECO:0000313" key="3">
    <source>
        <dbReference type="Proteomes" id="UP000245506"/>
    </source>
</evidence>
<name>A0A317CB05_9GAMM</name>
<feature type="transmembrane region" description="Helical" evidence="1">
    <location>
        <begin position="164"/>
        <end position="179"/>
    </location>
</feature>
<dbReference type="RefSeq" id="WP_109825452.1">
    <property type="nucleotide sequence ID" value="NZ_QGKL01000042.1"/>
</dbReference>
<feature type="transmembrane region" description="Helical" evidence="1">
    <location>
        <begin position="82"/>
        <end position="105"/>
    </location>
</feature>
<keyword evidence="3" id="KW-1185">Reference proteome</keyword>
<gene>
    <name evidence="2" type="ORF">DKT75_18195</name>
</gene>
<keyword evidence="1" id="KW-1133">Transmembrane helix</keyword>
<feature type="transmembrane region" description="Helical" evidence="1">
    <location>
        <begin position="52"/>
        <end position="70"/>
    </location>
</feature>
<evidence type="ECO:0000313" key="2">
    <source>
        <dbReference type="EMBL" id="PWQ93550.1"/>
    </source>
</evidence>
<evidence type="ECO:0008006" key="4">
    <source>
        <dbReference type="Google" id="ProtNLM"/>
    </source>
</evidence>
<feature type="transmembrane region" description="Helical" evidence="1">
    <location>
        <begin position="200"/>
        <end position="223"/>
    </location>
</feature>
<organism evidence="2 3">
    <name type="scientific">Leucothrix arctica</name>
    <dbReference type="NCBI Taxonomy" id="1481894"/>
    <lineage>
        <taxon>Bacteria</taxon>
        <taxon>Pseudomonadati</taxon>
        <taxon>Pseudomonadota</taxon>
        <taxon>Gammaproteobacteria</taxon>
        <taxon>Thiotrichales</taxon>
        <taxon>Thiotrichaceae</taxon>
        <taxon>Leucothrix</taxon>
    </lineage>
</organism>
<sequence length="331" mass="38356">MEKISTMLAKMRSLKSATMSAHESRDIYFKTLFADPYGFKNKTYDWGGENTFIYFALVVYSLGVATLLTLEAKGIIPTINPLIYLAFLFAVFIELLGKVVFSWCIHRFKIKINYVRKLALRPWRKLKIYVITLFFVVGGKDAVHIICMLFFLDQLKTIFTEWNVIRRKLPILAYAFVAWDRIEDRPYTLRYDMLEDILRFVVYLPFIIIFGKASIIIMIPNLINEFGDGLAEPVGLRFGRHKYRTRSLWYDGKFWNGDFQRSLEGSAMVYIISIAVLLLYHDLFTSTQLIVSLVFLPIIMTVAEAFSPHTNDGPMLALTGCSFLWVTLNYV</sequence>
<feature type="transmembrane region" description="Helical" evidence="1">
    <location>
        <begin position="263"/>
        <end position="280"/>
    </location>
</feature>
<proteinExistence type="predicted"/>
<comment type="caution">
    <text evidence="2">The sequence shown here is derived from an EMBL/GenBank/DDBJ whole genome shotgun (WGS) entry which is preliminary data.</text>
</comment>
<dbReference type="Proteomes" id="UP000245506">
    <property type="component" value="Unassembled WGS sequence"/>
</dbReference>
<feature type="transmembrane region" description="Helical" evidence="1">
    <location>
        <begin position="289"/>
        <end position="307"/>
    </location>
</feature>
<keyword evidence="1" id="KW-0472">Membrane</keyword>
<accession>A0A317CB05</accession>
<dbReference type="AlphaFoldDB" id="A0A317CB05"/>
<evidence type="ECO:0000256" key="1">
    <source>
        <dbReference type="SAM" id="Phobius"/>
    </source>
</evidence>